<gene>
    <name evidence="2" type="ordered locus">LHK_01674</name>
</gene>
<organism evidence="2 3">
    <name type="scientific">Laribacter hongkongensis (strain HLHK9)</name>
    <dbReference type="NCBI Taxonomy" id="557598"/>
    <lineage>
        <taxon>Bacteria</taxon>
        <taxon>Pseudomonadati</taxon>
        <taxon>Pseudomonadota</taxon>
        <taxon>Betaproteobacteria</taxon>
        <taxon>Neisseriales</taxon>
        <taxon>Aquaspirillaceae</taxon>
        <taxon>Laribacter</taxon>
    </lineage>
</organism>
<dbReference type="Pfam" id="PF01381">
    <property type="entry name" value="HTH_3"/>
    <property type="match status" value="1"/>
</dbReference>
<dbReference type="CDD" id="cd00093">
    <property type="entry name" value="HTH_XRE"/>
    <property type="match status" value="1"/>
</dbReference>
<accession>C1D869</accession>
<proteinExistence type="predicted"/>
<dbReference type="eggNOG" id="COG3620">
    <property type="taxonomic scope" value="Bacteria"/>
</dbReference>
<dbReference type="GO" id="GO:0003677">
    <property type="term" value="F:DNA binding"/>
    <property type="evidence" value="ECO:0007669"/>
    <property type="project" value="InterPro"/>
</dbReference>
<evidence type="ECO:0000259" key="1">
    <source>
        <dbReference type="PROSITE" id="PS50943"/>
    </source>
</evidence>
<dbReference type="AlphaFoldDB" id="C1D869"/>
<sequence length="128" mass="14925">MGTEEKFRTFIANVLRPTIQGMDEIKQTWQDRARRRMRELDLTQRELAKRCGVSTAAMSHYMNGRREPTLSQLQLIADELALDPAFMVFGYLDRDKVVRIARKIADMTEEDLKFAMSVLERTLNTKID</sequence>
<dbReference type="SUPFAM" id="SSF47413">
    <property type="entry name" value="lambda repressor-like DNA-binding domains"/>
    <property type="match status" value="1"/>
</dbReference>
<name>C1D869_LARHH</name>
<dbReference type="PROSITE" id="PS50943">
    <property type="entry name" value="HTH_CROC1"/>
    <property type="match status" value="1"/>
</dbReference>
<keyword evidence="3" id="KW-1185">Reference proteome</keyword>
<evidence type="ECO:0000313" key="3">
    <source>
        <dbReference type="Proteomes" id="UP000002010"/>
    </source>
</evidence>
<dbReference type="KEGG" id="lhk:LHK_01674"/>
<dbReference type="Gene3D" id="1.10.260.40">
    <property type="entry name" value="lambda repressor-like DNA-binding domains"/>
    <property type="match status" value="1"/>
</dbReference>
<feature type="domain" description="HTH cro/C1-type" evidence="1">
    <location>
        <begin position="34"/>
        <end position="87"/>
    </location>
</feature>
<dbReference type="HOGENOM" id="CLU_1956830_0_0_4"/>
<dbReference type="RefSeq" id="WP_012697145.1">
    <property type="nucleotide sequence ID" value="NC_012559.1"/>
</dbReference>
<protein>
    <submittedName>
        <fullName evidence="2">CI protein</fullName>
    </submittedName>
</protein>
<dbReference type="Proteomes" id="UP000002010">
    <property type="component" value="Chromosome"/>
</dbReference>
<dbReference type="SMART" id="SM00530">
    <property type="entry name" value="HTH_XRE"/>
    <property type="match status" value="1"/>
</dbReference>
<dbReference type="InterPro" id="IPR001387">
    <property type="entry name" value="Cro/C1-type_HTH"/>
</dbReference>
<reference evidence="2 3" key="1">
    <citation type="journal article" date="2009" name="PLoS Genet.">
        <title>The complete genome and proteome of Laribacter hongkongensis reveal potential mechanisms for adaptations to different temperatures and habitats.</title>
        <authorList>
            <person name="Woo P.C."/>
            <person name="Lau S.K."/>
            <person name="Tse H."/>
            <person name="Teng J.L."/>
            <person name="Curreem S.O."/>
            <person name="Tsang A.K."/>
            <person name="Fan R.Y."/>
            <person name="Wong G.K."/>
            <person name="Huang Y."/>
            <person name="Loman N.J."/>
            <person name="Snyder L.A."/>
            <person name="Cai J.J."/>
            <person name="Huang J.D."/>
            <person name="Mak W."/>
            <person name="Pallen M.J."/>
            <person name="Lok S."/>
            <person name="Yuen K.Y."/>
        </authorList>
    </citation>
    <scope>NUCLEOTIDE SEQUENCE [LARGE SCALE GENOMIC DNA]</scope>
    <source>
        <strain evidence="2 3">HLHK9</strain>
    </source>
</reference>
<dbReference type="EMBL" id="CP001154">
    <property type="protein sequence ID" value="ACO74659.1"/>
    <property type="molecule type" value="Genomic_DNA"/>
</dbReference>
<dbReference type="InterPro" id="IPR010982">
    <property type="entry name" value="Lambda_DNA-bd_dom_sf"/>
</dbReference>
<evidence type="ECO:0000313" key="2">
    <source>
        <dbReference type="EMBL" id="ACO74659.1"/>
    </source>
</evidence>